<organism evidence="3 4">
    <name type="scientific">Salinibacter ruber</name>
    <dbReference type="NCBI Taxonomy" id="146919"/>
    <lineage>
        <taxon>Bacteria</taxon>
        <taxon>Pseudomonadati</taxon>
        <taxon>Rhodothermota</taxon>
        <taxon>Rhodothermia</taxon>
        <taxon>Rhodothermales</taxon>
        <taxon>Salinibacteraceae</taxon>
        <taxon>Salinibacter</taxon>
    </lineage>
</organism>
<dbReference type="FunFam" id="2.30.180.10:FF:000032">
    <property type="entry name" value="Fasciclin domain-containing protein, putative"/>
    <property type="match status" value="1"/>
</dbReference>
<dbReference type="InterPro" id="IPR000782">
    <property type="entry name" value="FAS1_domain"/>
</dbReference>
<dbReference type="InterPro" id="IPR036423">
    <property type="entry name" value="SOD-like_Cu/Zn_dom_sf"/>
</dbReference>
<dbReference type="EMBL" id="JANUAU010000004">
    <property type="protein sequence ID" value="MCS3677595.1"/>
    <property type="molecule type" value="Genomic_DNA"/>
</dbReference>
<dbReference type="Gene3D" id="2.30.180.10">
    <property type="entry name" value="FAS1 domain"/>
    <property type="match status" value="2"/>
</dbReference>
<comment type="caution">
    <text evidence="3">The sequence shown here is derived from an EMBL/GenBank/DDBJ whole genome shotgun (WGS) entry which is preliminary data.</text>
</comment>
<dbReference type="RefSeq" id="WP_259080046.1">
    <property type="nucleotide sequence ID" value="NZ_JANTZZ010000013.1"/>
</dbReference>
<evidence type="ECO:0000313" key="3">
    <source>
        <dbReference type="EMBL" id="MCS3677595.1"/>
    </source>
</evidence>
<proteinExistence type="inferred from homology"/>
<accession>A0A9X2TBR4</accession>
<dbReference type="GO" id="GO:0046872">
    <property type="term" value="F:metal ion binding"/>
    <property type="evidence" value="ECO:0007669"/>
    <property type="project" value="InterPro"/>
</dbReference>
<dbReference type="PANTHER" id="PTHR10900:SF77">
    <property type="entry name" value="FI19380P1"/>
    <property type="match status" value="1"/>
</dbReference>
<dbReference type="SUPFAM" id="SSF82153">
    <property type="entry name" value="FAS1 domain"/>
    <property type="match status" value="2"/>
</dbReference>
<dbReference type="SMART" id="SM00554">
    <property type="entry name" value="FAS1"/>
    <property type="match status" value="2"/>
</dbReference>
<dbReference type="InterPro" id="IPR050904">
    <property type="entry name" value="Adhesion/Biosynth-related"/>
</dbReference>
<protein>
    <submittedName>
        <fullName evidence="3">Surface protein with fasciclin (FAS1) repeats</fullName>
    </submittedName>
</protein>
<evidence type="ECO:0000313" key="4">
    <source>
        <dbReference type="Proteomes" id="UP001155027"/>
    </source>
</evidence>
<dbReference type="AlphaFoldDB" id="A0A9X2TBR4"/>
<dbReference type="PANTHER" id="PTHR10900">
    <property type="entry name" value="PERIOSTIN-RELATED"/>
    <property type="match status" value="1"/>
</dbReference>
<feature type="domain" description="FAS1" evidence="2">
    <location>
        <begin position="181"/>
        <end position="319"/>
    </location>
</feature>
<dbReference type="InterPro" id="IPR036378">
    <property type="entry name" value="FAS1_dom_sf"/>
</dbReference>
<evidence type="ECO:0000256" key="1">
    <source>
        <dbReference type="ARBA" id="ARBA00010457"/>
    </source>
</evidence>
<dbReference type="GO" id="GO:0005615">
    <property type="term" value="C:extracellular space"/>
    <property type="evidence" value="ECO:0007669"/>
    <property type="project" value="TreeGrafter"/>
</dbReference>
<dbReference type="Pfam" id="PF02469">
    <property type="entry name" value="Fasciclin"/>
    <property type="match status" value="2"/>
</dbReference>
<feature type="domain" description="FAS1" evidence="2">
    <location>
        <begin position="48"/>
        <end position="178"/>
    </location>
</feature>
<dbReference type="SUPFAM" id="SSF49329">
    <property type="entry name" value="Cu,Zn superoxide dismutase-like"/>
    <property type="match status" value="1"/>
</dbReference>
<dbReference type="Proteomes" id="UP001155027">
    <property type="component" value="Unassembled WGS sequence"/>
</dbReference>
<dbReference type="PROSITE" id="PS50213">
    <property type="entry name" value="FAS1"/>
    <property type="match status" value="2"/>
</dbReference>
<comment type="similarity">
    <text evidence="1">Belongs to the Cu-Zn superoxide dismutase family.</text>
</comment>
<name>A0A9X2TBR4_9BACT</name>
<reference evidence="3" key="1">
    <citation type="submission" date="2022-08" db="EMBL/GenBank/DDBJ databases">
        <title>Genomic Encyclopedia of Type Strains, Phase V (KMG-V): Genome sequencing to study the core and pangenomes of soil and plant-associated prokaryotes.</title>
        <authorList>
            <person name="Whitman W."/>
        </authorList>
    </citation>
    <scope>NUCLEOTIDE SEQUENCE</scope>
    <source>
        <strain evidence="3">0</strain>
    </source>
</reference>
<sequence>MQLNQVFSSMRRWDAALGVGLLAVALVLTGCDSDDSGMDDEFDDPATTLTLAERVSNQDALSTLNTALGATGQAETLGSEDATFTVFAPSNAAFEPYDVDFLTRNTGLLSSVLDYHIVQGDALTADNLEDGQTLTTVQGDELEVTIDDEGNVFVEGAQVTTADVEATNGVAHVVDDVLLTNRTAAERLQVTSATEQLYQAIDNAGLADAFGNADNMWTTFAPNNAAFENADLSGFSDSEVQQILQYHVLDGVNSSADLVQLLSDNNGEVTVTTLQGEDVTITEQEDGTIVFNGGEATLNLDRVDQRASNGIIHQIDGLLIPPSFNQSVSYDLAAQSNDGDVAPDGVSGTVTFWEAGPDQTVVTLELDDGATNTNVAHPAHIHDSESGDIAIYLTPIDGSGGGGTSARLVDRPFSELAAFDGYVNIHESVENLGTVVSQGDIGANATGTRAAGLDLVDNPRSETYTLDANSNDGSVAPGGIPGSVEFLELTNSLTFVQVSLDTGNGATGANVSHPAHIHNGSAGSGGDIEYYLSPVDGSDTDARSGKLVDESYDTLVGFDGYVNVHESVANLGNVVSQGNIGANN</sequence>
<gene>
    <name evidence="3" type="ORF">GGP71_001518</name>
</gene>
<dbReference type="GO" id="GO:0006801">
    <property type="term" value="P:superoxide metabolic process"/>
    <property type="evidence" value="ECO:0007669"/>
    <property type="project" value="InterPro"/>
</dbReference>
<evidence type="ECO:0000259" key="2">
    <source>
        <dbReference type="PROSITE" id="PS50213"/>
    </source>
</evidence>